<keyword evidence="2 6" id="KW-0597">Phosphoprotein</keyword>
<dbReference type="Pfam" id="PF04205">
    <property type="entry name" value="FMN_bind"/>
    <property type="match status" value="1"/>
</dbReference>
<comment type="subcellular location">
    <subcellularLocation>
        <location evidence="6">Cell inner membrane</location>
        <topology evidence="6">Single-pass membrane protein</topology>
    </subcellularLocation>
</comment>
<dbReference type="NCBIfam" id="TIGR01947">
    <property type="entry name" value="rnfG"/>
    <property type="match status" value="1"/>
</dbReference>
<dbReference type="SMART" id="SM00900">
    <property type="entry name" value="FMN_bind"/>
    <property type="match status" value="1"/>
</dbReference>
<keyword evidence="1 6" id="KW-0813">Transport</keyword>
<dbReference type="PANTHER" id="PTHR36118:SF1">
    <property type="entry name" value="ION-TRANSLOCATING OXIDOREDUCTASE COMPLEX SUBUNIT G"/>
    <property type="match status" value="1"/>
</dbReference>
<dbReference type="EMBL" id="CP001698">
    <property type="protein sequence ID" value="ADN02226.1"/>
    <property type="molecule type" value="Genomic_DNA"/>
</dbReference>
<keyword evidence="4 6" id="KW-0288">FMN</keyword>
<keyword evidence="6" id="KW-1278">Translocase</keyword>
<protein>
    <recommendedName>
        <fullName evidence="6">Ion-translocating oxidoreductase complex subunit G</fullName>
        <ecNumber evidence="6">7.-.-.-</ecNumber>
    </recommendedName>
    <alternativeName>
        <fullName evidence="6">Rnf electron transport complex subunit G</fullName>
    </alternativeName>
</protein>
<evidence type="ECO:0000256" key="5">
    <source>
        <dbReference type="ARBA" id="ARBA00022982"/>
    </source>
</evidence>
<dbReference type="GO" id="GO:0009055">
    <property type="term" value="F:electron transfer activity"/>
    <property type="evidence" value="ECO:0007669"/>
    <property type="project" value="InterPro"/>
</dbReference>
<dbReference type="eggNOG" id="COG4659">
    <property type="taxonomic scope" value="Bacteria"/>
</dbReference>
<keyword evidence="6" id="KW-0812">Transmembrane</keyword>
<name>E0RTJ5_WINT6</name>
<reference evidence="8 9" key="2">
    <citation type="journal article" date="2010" name="J. Bacteriol.">
        <title>Genome sequence of the polysaccharide-degrading, thermophilic anaerobe Spirochaeta thermophila DSM 6192.</title>
        <authorList>
            <person name="Angelov A."/>
            <person name="Liebl S."/>
            <person name="Ballschmiter M."/>
            <person name="Bomeke M."/>
            <person name="Lehmann R."/>
            <person name="Liesegang H."/>
            <person name="Daniel R."/>
            <person name="Liebl W."/>
        </authorList>
    </citation>
    <scope>NUCLEOTIDE SEQUENCE [LARGE SCALE GENOMIC DNA]</scope>
    <source>
        <strain evidence="9">ATCC 49972 / DSM 6192 / RI 19.B1</strain>
    </source>
</reference>
<dbReference type="EC" id="7.-.-.-" evidence="6"/>
<proteinExistence type="inferred from homology"/>
<dbReference type="PIRSF" id="PIRSF006091">
    <property type="entry name" value="E_trnsport_RnfG"/>
    <property type="match status" value="1"/>
</dbReference>
<keyword evidence="3 6" id="KW-0285">Flavoprotein</keyword>
<comment type="cofactor">
    <cofactor evidence="6">
        <name>FMN</name>
        <dbReference type="ChEBI" id="CHEBI:58210"/>
    </cofactor>
</comment>
<evidence type="ECO:0000259" key="7">
    <source>
        <dbReference type="SMART" id="SM00900"/>
    </source>
</evidence>
<dbReference type="InterPro" id="IPR007329">
    <property type="entry name" value="FMN-bd"/>
</dbReference>
<feature type="domain" description="FMN-binding" evidence="7">
    <location>
        <begin position="96"/>
        <end position="183"/>
    </location>
</feature>
<keyword evidence="6" id="KW-1003">Cell membrane</keyword>
<evidence type="ECO:0000313" key="9">
    <source>
        <dbReference type="Proteomes" id="UP000001296"/>
    </source>
</evidence>
<dbReference type="InterPro" id="IPR010209">
    <property type="entry name" value="Ion_transpt_RnfG/RsxG"/>
</dbReference>
<sequence>MAKTASTLKNMVLVLGVISLLSSLLLALVYRGTAPLIAQVQKEKQAAAIREVLPPFDNDPVQDALSFEDTPELVFFPAVKEGELVGVAVRTYTDKGFSGRFWLIVGFLPDGTIHNVVVLDHKETPGLGANMTTEKFRAQFRGKNPADFPLAVKKDGGPVDALTAATISSRAFCDALQRAYEALTAHLPEVEAAVTSKEATR</sequence>
<evidence type="ECO:0000313" key="8">
    <source>
        <dbReference type="EMBL" id="ADN02226.1"/>
    </source>
</evidence>
<reference key="1">
    <citation type="submission" date="2009-08" db="EMBL/GenBank/DDBJ databases">
        <title>The genome sequence of Spirochaeta thermophila DSM6192.</title>
        <authorList>
            <person name="Angelov A."/>
            <person name="Mientus M."/>
            <person name="Wittenberg S."/>
            <person name="Lehmann R."/>
            <person name="Liesegang H."/>
            <person name="Daniel R."/>
            <person name="Liebl W."/>
        </authorList>
    </citation>
    <scope>NUCLEOTIDE SEQUENCE</scope>
    <source>
        <strain>DSM 6192</strain>
    </source>
</reference>
<dbReference type="GO" id="GO:0022900">
    <property type="term" value="P:electron transport chain"/>
    <property type="evidence" value="ECO:0007669"/>
    <property type="project" value="UniProtKB-UniRule"/>
</dbReference>
<keyword evidence="5 6" id="KW-0249">Electron transport</keyword>
<feature type="modified residue" description="FMN phosphoryl threonine" evidence="6">
    <location>
        <position position="166"/>
    </location>
</feature>
<dbReference type="PANTHER" id="PTHR36118">
    <property type="entry name" value="ION-TRANSLOCATING OXIDOREDUCTASE COMPLEX SUBUNIT G"/>
    <property type="match status" value="1"/>
</dbReference>
<keyword evidence="6" id="KW-0472">Membrane</keyword>
<comment type="function">
    <text evidence="6">Part of a membrane-bound complex that couples electron transfer with translocation of ions across the membrane.</text>
</comment>
<dbReference type="HOGENOM" id="CLU_077882_1_1_12"/>
<accession>E0RTJ5</accession>
<keyword evidence="6" id="KW-0997">Cell inner membrane</keyword>
<organism evidence="8 9">
    <name type="scientific">Winmispira thermophila (strain ATCC 49972 / DSM 6192 / RI 19.B1)</name>
    <name type="common">Spirochaeta thermophila</name>
    <dbReference type="NCBI Taxonomy" id="665571"/>
    <lineage>
        <taxon>Bacteria</taxon>
        <taxon>Pseudomonadati</taxon>
        <taxon>Spirochaetota</taxon>
        <taxon>Spirochaetia</taxon>
        <taxon>Winmispirales</taxon>
        <taxon>Winmispiraceae</taxon>
        <taxon>Winmispira</taxon>
    </lineage>
</organism>
<evidence type="ECO:0000256" key="4">
    <source>
        <dbReference type="ARBA" id="ARBA00022643"/>
    </source>
</evidence>
<dbReference type="GO" id="GO:0010181">
    <property type="term" value="F:FMN binding"/>
    <property type="evidence" value="ECO:0007669"/>
    <property type="project" value="InterPro"/>
</dbReference>
<evidence type="ECO:0000256" key="6">
    <source>
        <dbReference type="HAMAP-Rule" id="MF_00479"/>
    </source>
</evidence>
<evidence type="ECO:0000256" key="2">
    <source>
        <dbReference type="ARBA" id="ARBA00022553"/>
    </source>
</evidence>
<comment type="subunit">
    <text evidence="6">The complex is composed of six subunits: RnfA, RnfB, RnfC, RnfD, RnfE and RnfG.</text>
</comment>
<comment type="similarity">
    <text evidence="6">Belongs to the RnfG family.</text>
</comment>
<evidence type="ECO:0000256" key="1">
    <source>
        <dbReference type="ARBA" id="ARBA00022448"/>
    </source>
</evidence>
<evidence type="ECO:0000256" key="3">
    <source>
        <dbReference type="ARBA" id="ARBA00022630"/>
    </source>
</evidence>
<dbReference type="Proteomes" id="UP000001296">
    <property type="component" value="Chromosome"/>
</dbReference>
<gene>
    <name evidence="6" type="primary">rnfG</name>
    <name evidence="8" type="ordered locus">STHERM_c12850</name>
</gene>
<dbReference type="PaxDb" id="665571-STHERM_c12850"/>
<dbReference type="HAMAP" id="MF_00479">
    <property type="entry name" value="RsxG_RnfG"/>
    <property type="match status" value="1"/>
</dbReference>
<keyword evidence="6" id="KW-1133">Transmembrane helix</keyword>
<dbReference type="GO" id="GO:0005886">
    <property type="term" value="C:plasma membrane"/>
    <property type="evidence" value="ECO:0007669"/>
    <property type="project" value="UniProtKB-SubCell"/>
</dbReference>
<dbReference type="KEGG" id="sta:STHERM_c12850"/>
<dbReference type="AlphaFoldDB" id="E0RTJ5"/>
<dbReference type="RefSeq" id="WP_013314067.1">
    <property type="nucleotide sequence ID" value="NC_014484.1"/>
</dbReference>